<dbReference type="SUPFAM" id="SSF56672">
    <property type="entry name" value="DNA/RNA polymerases"/>
    <property type="match status" value="1"/>
</dbReference>
<dbReference type="GO" id="GO:0004519">
    <property type="term" value="F:endonuclease activity"/>
    <property type="evidence" value="ECO:0007669"/>
    <property type="project" value="UniProtKB-KW"/>
</dbReference>
<dbReference type="PANTHER" id="PTHR47027">
    <property type="entry name" value="REVERSE TRANSCRIPTASE DOMAIN-CONTAINING PROTEIN"/>
    <property type="match status" value="1"/>
</dbReference>
<dbReference type="CDD" id="cd01650">
    <property type="entry name" value="RT_nLTR_like"/>
    <property type="match status" value="1"/>
</dbReference>
<feature type="domain" description="Reverse transcriptase" evidence="1">
    <location>
        <begin position="1"/>
        <end position="180"/>
    </location>
</feature>
<evidence type="ECO:0000313" key="3">
    <source>
        <dbReference type="Proteomes" id="UP000762676"/>
    </source>
</evidence>
<keyword evidence="2" id="KW-0540">Nuclease</keyword>
<dbReference type="Proteomes" id="UP000762676">
    <property type="component" value="Unassembled WGS sequence"/>
</dbReference>
<dbReference type="EMBL" id="BMAT01004052">
    <property type="protein sequence ID" value="GFR67213.1"/>
    <property type="molecule type" value="Genomic_DNA"/>
</dbReference>
<protein>
    <submittedName>
        <fullName evidence="2">Endonuclease-reverse transcriptase</fullName>
    </submittedName>
</protein>
<dbReference type="AlphaFoldDB" id="A0AAV4F1H5"/>
<organism evidence="2 3">
    <name type="scientific">Elysia marginata</name>
    <dbReference type="NCBI Taxonomy" id="1093978"/>
    <lineage>
        <taxon>Eukaryota</taxon>
        <taxon>Metazoa</taxon>
        <taxon>Spiralia</taxon>
        <taxon>Lophotrochozoa</taxon>
        <taxon>Mollusca</taxon>
        <taxon>Gastropoda</taxon>
        <taxon>Heterobranchia</taxon>
        <taxon>Euthyneura</taxon>
        <taxon>Panpulmonata</taxon>
        <taxon>Sacoglossa</taxon>
        <taxon>Placobranchoidea</taxon>
        <taxon>Plakobranchidae</taxon>
        <taxon>Elysia</taxon>
    </lineage>
</organism>
<dbReference type="Pfam" id="PF00078">
    <property type="entry name" value="RVT_1"/>
    <property type="match status" value="1"/>
</dbReference>
<gene>
    <name evidence="2" type="ORF">ElyMa_001992400</name>
</gene>
<name>A0AAV4F1H5_9GAST</name>
<sequence length="363" mass="42151">MEVQKDVYLCFIDYTKAFDRVRHDEIIKELTHLHIDGKDLRILYWEQTAAIRVEGEVSSFQKIKGGVRQGCVLSADLFSLYSEVIMRHIEDYPGIKVGGHNINNLIYTNDTVLIAENESDLQKLLDVVYSESQKKGLELNSKKTEVMVISRKANSLPVNVTVNKNKLTQRENFKYLGTLISSDGRSYTEIQARIAQAKTTFQKIKSILTNPYVSIQTRKRVLECYKEPILMNGSEAWTIAHKFKKKLEAVEMWFLRRMLKIPWTAKKTNERVLQEAQSKRSLLDKIRKRQATFFGHIMRQERLENLIITGMMTGRRCRGRQREKLTDGMAKWLGMGSVVAMLLKTKTRQEWRRLIVNAMEQGT</sequence>
<evidence type="ECO:0000259" key="1">
    <source>
        <dbReference type="PROSITE" id="PS50878"/>
    </source>
</evidence>
<reference evidence="2 3" key="1">
    <citation type="journal article" date="2021" name="Elife">
        <title>Chloroplast acquisition without the gene transfer in kleptoplastic sea slugs, Plakobranchus ocellatus.</title>
        <authorList>
            <person name="Maeda T."/>
            <person name="Takahashi S."/>
            <person name="Yoshida T."/>
            <person name="Shimamura S."/>
            <person name="Takaki Y."/>
            <person name="Nagai Y."/>
            <person name="Toyoda A."/>
            <person name="Suzuki Y."/>
            <person name="Arimoto A."/>
            <person name="Ishii H."/>
            <person name="Satoh N."/>
            <person name="Nishiyama T."/>
            <person name="Hasebe M."/>
            <person name="Maruyama T."/>
            <person name="Minagawa J."/>
            <person name="Obokata J."/>
            <person name="Shigenobu S."/>
        </authorList>
    </citation>
    <scope>NUCLEOTIDE SEQUENCE [LARGE SCALE GENOMIC DNA]</scope>
</reference>
<dbReference type="PROSITE" id="PS50878">
    <property type="entry name" value="RT_POL"/>
    <property type="match status" value="1"/>
</dbReference>
<keyword evidence="3" id="KW-1185">Reference proteome</keyword>
<dbReference type="PANTHER" id="PTHR47027:SF8">
    <property type="entry name" value="RIBONUCLEASE H"/>
    <property type="match status" value="1"/>
</dbReference>
<accession>A0AAV4F1H5</accession>
<evidence type="ECO:0000313" key="2">
    <source>
        <dbReference type="EMBL" id="GFR67213.1"/>
    </source>
</evidence>
<keyword evidence="2" id="KW-0255">Endonuclease</keyword>
<dbReference type="InterPro" id="IPR043502">
    <property type="entry name" value="DNA/RNA_pol_sf"/>
</dbReference>
<dbReference type="InterPro" id="IPR000477">
    <property type="entry name" value="RT_dom"/>
</dbReference>
<keyword evidence="2" id="KW-0378">Hydrolase</keyword>
<comment type="caution">
    <text evidence="2">The sequence shown here is derived from an EMBL/GenBank/DDBJ whole genome shotgun (WGS) entry which is preliminary data.</text>
</comment>
<proteinExistence type="predicted"/>